<dbReference type="SUPFAM" id="SSF51735">
    <property type="entry name" value="NAD(P)-binding Rossmann-fold domains"/>
    <property type="match status" value="1"/>
</dbReference>
<gene>
    <name evidence="4" type="ORF">HNR40_004493</name>
</gene>
<dbReference type="Gene3D" id="3.90.180.10">
    <property type="entry name" value="Medium-chain alcohol dehydrogenases, catalytic domain"/>
    <property type="match status" value="1"/>
</dbReference>
<dbReference type="Gene3D" id="3.40.50.720">
    <property type="entry name" value="NAD(P)-binding Rossmann-like Domain"/>
    <property type="match status" value="1"/>
</dbReference>
<dbReference type="SUPFAM" id="SSF50129">
    <property type="entry name" value="GroES-like"/>
    <property type="match status" value="1"/>
</dbReference>
<evidence type="ECO:0000256" key="2">
    <source>
        <dbReference type="ARBA" id="ARBA00023002"/>
    </source>
</evidence>
<evidence type="ECO:0000256" key="1">
    <source>
        <dbReference type="ARBA" id="ARBA00022857"/>
    </source>
</evidence>
<protein>
    <submittedName>
        <fullName evidence="4">NADPH2:quinone reductase</fullName>
        <ecNumber evidence="4">1.6.5.5</ecNumber>
    </submittedName>
</protein>
<dbReference type="AlphaFoldDB" id="A0A7W8A3R8"/>
<evidence type="ECO:0000313" key="4">
    <source>
        <dbReference type="EMBL" id="MBB5079007.1"/>
    </source>
</evidence>
<name>A0A7W8A3R8_9ACTN</name>
<keyword evidence="2 4" id="KW-0560">Oxidoreductase</keyword>
<dbReference type="EC" id="1.6.5.5" evidence="4"/>
<evidence type="ECO:0000259" key="3">
    <source>
        <dbReference type="SMART" id="SM00829"/>
    </source>
</evidence>
<dbReference type="GO" id="GO:0070402">
    <property type="term" value="F:NADPH binding"/>
    <property type="evidence" value="ECO:0007669"/>
    <property type="project" value="TreeGrafter"/>
</dbReference>
<accession>A0A7W8A3R8</accession>
<dbReference type="PANTHER" id="PTHR48106">
    <property type="entry name" value="QUINONE OXIDOREDUCTASE PIG3-RELATED"/>
    <property type="match status" value="1"/>
</dbReference>
<keyword evidence="1" id="KW-0521">NADP</keyword>
<sequence>MLAIIMREFGGPEVLRAEEADDPVPGSGEVVVGVAFASVTFVETQVRSGSGPFGRPPLPRTPGNGVGGRVTAIGDGVDPALLGAVVVTTTGGTGGYAEFARARAADVVPVPPGVDLRDAVALLADGRTALLLTRDVPPLAGETVLVEAAAGGVGSLLVQLAVAAGARVIGAAGGARKGELVAALGAEFVDYTRPGWAGGLGEVDTVFDGVGGAIGAAAAGILRDGGRISVYGMAAGTPTDLPDDQVTARAIHVHGLTGAPSPDENRALIRRALDLAADGRWRPVVGQAYPLTEAAAAHAAIESRATLGKTLLKVGA</sequence>
<reference evidence="4 5" key="1">
    <citation type="submission" date="2020-08" db="EMBL/GenBank/DDBJ databases">
        <title>Genomic Encyclopedia of Type Strains, Phase IV (KMG-IV): sequencing the most valuable type-strain genomes for metagenomic binning, comparative biology and taxonomic classification.</title>
        <authorList>
            <person name="Goeker M."/>
        </authorList>
    </citation>
    <scope>NUCLEOTIDE SEQUENCE [LARGE SCALE GENOMIC DNA]</scope>
    <source>
        <strain evidence="4 5">DSM 45385</strain>
    </source>
</reference>
<dbReference type="PANTHER" id="PTHR48106:SF13">
    <property type="entry name" value="QUINONE OXIDOREDUCTASE-RELATED"/>
    <property type="match status" value="1"/>
</dbReference>
<dbReference type="Pfam" id="PF13602">
    <property type="entry name" value="ADH_zinc_N_2"/>
    <property type="match status" value="1"/>
</dbReference>
<dbReference type="RefSeq" id="WP_184964319.1">
    <property type="nucleotide sequence ID" value="NZ_JACHIN010000006.1"/>
</dbReference>
<keyword evidence="5" id="KW-1185">Reference proteome</keyword>
<dbReference type="SMART" id="SM00829">
    <property type="entry name" value="PKS_ER"/>
    <property type="match status" value="1"/>
</dbReference>
<dbReference type="EMBL" id="JACHIN010000006">
    <property type="protein sequence ID" value="MBB5079007.1"/>
    <property type="molecule type" value="Genomic_DNA"/>
</dbReference>
<dbReference type="InterPro" id="IPR020843">
    <property type="entry name" value="ER"/>
</dbReference>
<proteinExistence type="predicted"/>
<organism evidence="4 5">
    <name type="scientific">Nonomuraea endophytica</name>
    <dbReference type="NCBI Taxonomy" id="714136"/>
    <lineage>
        <taxon>Bacteria</taxon>
        <taxon>Bacillati</taxon>
        <taxon>Actinomycetota</taxon>
        <taxon>Actinomycetes</taxon>
        <taxon>Streptosporangiales</taxon>
        <taxon>Streptosporangiaceae</taxon>
        <taxon>Nonomuraea</taxon>
    </lineage>
</organism>
<dbReference type="GO" id="GO:0005829">
    <property type="term" value="C:cytosol"/>
    <property type="evidence" value="ECO:0007669"/>
    <property type="project" value="TreeGrafter"/>
</dbReference>
<dbReference type="GO" id="GO:0003960">
    <property type="term" value="F:quinone reductase (NADPH) activity"/>
    <property type="evidence" value="ECO:0007669"/>
    <property type="project" value="UniProtKB-EC"/>
</dbReference>
<dbReference type="GO" id="GO:0035925">
    <property type="term" value="F:mRNA 3'-UTR AU-rich region binding"/>
    <property type="evidence" value="ECO:0007669"/>
    <property type="project" value="TreeGrafter"/>
</dbReference>
<dbReference type="InterPro" id="IPR036291">
    <property type="entry name" value="NAD(P)-bd_dom_sf"/>
</dbReference>
<feature type="domain" description="Enoyl reductase (ER)" evidence="3">
    <location>
        <begin position="10"/>
        <end position="312"/>
    </location>
</feature>
<dbReference type="Proteomes" id="UP000568380">
    <property type="component" value="Unassembled WGS sequence"/>
</dbReference>
<dbReference type="InterPro" id="IPR013154">
    <property type="entry name" value="ADH-like_N"/>
</dbReference>
<evidence type="ECO:0000313" key="5">
    <source>
        <dbReference type="Proteomes" id="UP000568380"/>
    </source>
</evidence>
<dbReference type="Pfam" id="PF08240">
    <property type="entry name" value="ADH_N"/>
    <property type="match status" value="1"/>
</dbReference>
<comment type="caution">
    <text evidence="4">The sequence shown here is derived from an EMBL/GenBank/DDBJ whole genome shotgun (WGS) entry which is preliminary data.</text>
</comment>
<dbReference type="InterPro" id="IPR011032">
    <property type="entry name" value="GroES-like_sf"/>
</dbReference>